<evidence type="ECO:0000313" key="4">
    <source>
        <dbReference type="EMBL" id="OJJ30393.1"/>
    </source>
</evidence>
<dbReference type="RefSeq" id="XP_040684070.1">
    <property type="nucleotide sequence ID" value="XM_040836667.1"/>
</dbReference>
<dbReference type="GO" id="GO:0008289">
    <property type="term" value="F:lipid binding"/>
    <property type="evidence" value="ECO:0007669"/>
    <property type="project" value="TreeGrafter"/>
</dbReference>
<evidence type="ECO:0008006" key="6">
    <source>
        <dbReference type="Google" id="ProtNLM"/>
    </source>
</evidence>
<dbReference type="GO" id="GO:0006897">
    <property type="term" value="P:endocytosis"/>
    <property type="evidence" value="ECO:0007669"/>
    <property type="project" value="TreeGrafter"/>
</dbReference>
<dbReference type="EMBL" id="KV878217">
    <property type="protein sequence ID" value="OJJ30393.1"/>
    <property type="molecule type" value="Genomic_DNA"/>
</dbReference>
<proteinExistence type="predicted"/>
<dbReference type="OrthoDB" id="5599269at2759"/>
<dbReference type="Proteomes" id="UP000184383">
    <property type="component" value="Unassembled WGS sequence"/>
</dbReference>
<evidence type="ECO:0000256" key="2">
    <source>
        <dbReference type="SAM" id="Coils"/>
    </source>
</evidence>
<dbReference type="GeneID" id="63752515"/>
<name>A0A1L9R688_ASPWE</name>
<dbReference type="STRING" id="1073089.A0A1L9R688"/>
<evidence type="ECO:0000313" key="5">
    <source>
        <dbReference type="Proteomes" id="UP000184383"/>
    </source>
</evidence>
<keyword evidence="5" id="KW-1185">Reference proteome</keyword>
<dbReference type="GO" id="GO:0005886">
    <property type="term" value="C:plasma membrane"/>
    <property type="evidence" value="ECO:0007669"/>
    <property type="project" value="TreeGrafter"/>
</dbReference>
<protein>
    <recommendedName>
        <fullName evidence="6">Sphingolipid long chain base-responsive protein LSP1</fullName>
    </recommendedName>
</protein>
<dbReference type="VEuPathDB" id="FungiDB:ASPWEDRAFT_45968"/>
<dbReference type="GO" id="GO:0036286">
    <property type="term" value="C:eisosome filament"/>
    <property type="evidence" value="ECO:0007669"/>
    <property type="project" value="TreeGrafter"/>
</dbReference>
<organism evidence="4 5">
    <name type="scientific">Aspergillus wentii DTO 134E9</name>
    <dbReference type="NCBI Taxonomy" id="1073089"/>
    <lineage>
        <taxon>Eukaryota</taxon>
        <taxon>Fungi</taxon>
        <taxon>Dikarya</taxon>
        <taxon>Ascomycota</taxon>
        <taxon>Pezizomycotina</taxon>
        <taxon>Eurotiomycetes</taxon>
        <taxon>Eurotiomycetidae</taxon>
        <taxon>Eurotiales</taxon>
        <taxon>Aspergillaceae</taxon>
        <taxon>Aspergillus</taxon>
        <taxon>Aspergillus subgen. Cremei</taxon>
    </lineage>
</organism>
<accession>A0A1L9R688</accession>
<dbReference type="InterPro" id="IPR027267">
    <property type="entry name" value="AH/BAR_dom_sf"/>
</dbReference>
<evidence type="ECO:0000256" key="3">
    <source>
        <dbReference type="SAM" id="MobiDB-lite"/>
    </source>
</evidence>
<feature type="coiled-coil region" evidence="2">
    <location>
        <begin position="164"/>
        <end position="191"/>
    </location>
</feature>
<dbReference type="FunFam" id="1.20.1270.60:FF:000005">
    <property type="entry name" value="Sphingolipid long chain base-responsive pil1"/>
    <property type="match status" value="1"/>
</dbReference>
<evidence type="ECO:0000256" key="1">
    <source>
        <dbReference type="ARBA" id="ARBA00022553"/>
    </source>
</evidence>
<sequence length="337" mass="37237">MALCAVEMRKKHPIMRISVNRTLSIRKRDQAAAGRHRFSIATFRGLQQPELSKKMARLVKNENAAIGAHETAGRERVSIAAQLSDWGESTEDEAVSDISDKLGVLMAEMGEQEDIFAQSLEDYRSLLKQVRDTEGSVQPSRDQRAKIADEIQRLKWKEPTSPKLETLEHELVRAEAQNLVAEAQLTNVTRQKLKEAFDIHTAAVVERAEKQILLARHSRRLLNYLDDTPVVPGDTRQAYEYAGEAKQVLEDAESDLRSWERTVEPIQSSAGEPSAALLASSAGRAEATPPVAEPESFDTAYGSTKEAAEGAPLEAGYEEPKGKQLEQPAGQPVAVPY</sequence>
<keyword evidence="1" id="KW-0597">Phosphoprotein</keyword>
<dbReference type="GO" id="GO:0070941">
    <property type="term" value="P:eisosome assembly"/>
    <property type="evidence" value="ECO:0007669"/>
    <property type="project" value="TreeGrafter"/>
</dbReference>
<dbReference type="AlphaFoldDB" id="A0A1L9R688"/>
<feature type="region of interest" description="Disordered" evidence="3">
    <location>
        <begin position="261"/>
        <end position="337"/>
    </location>
</feature>
<dbReference type="PANTHER" id="PTHR31962:SF4">
    <property type="entry name" value="PRIMARY COMPONENT OF EISOSOMES (EUROFUNG)"/>
    <property type="match status" value="1"/>
</dbReference>
<gene>
    <name evidence="4" type="ORF">ASPWEDRAFT_45968</name>
</gene>
<dbReference type="Pfam" id="PF13805">
    <property type="entry name" value="Pil1"/>
    <property type="match status" value="1"/>
</dbReference>
<dbReference type="InterPro" id="IPR028245">
    <property type="entry name" value="PIL1/LSP1"/>
</dbReference>
<keyword evidence="2" id="KW-0175">Coiled coil</keyword>
<dbReference type="Gene3D" id="1.20.1270.60">
    <property type="entry name" value="Arfaptin homology (AH) domain/BAR domain"/>
    <property type="match status" value="1"/>
</dbReference>
<feature type="compositionally biased region" description="Low complexity" evidence="3">
    <location>
        <begin position="268"/>
        <end position="287"/>
    </location>
</feature>
<reference evidence="5" key="1">
    <citation type="journal article" date="2017" name="Genome Biol.">
        <title>Comparative genomics reveals high biological diversity and specific adaptations in the industrially and medically important fungal genus Aspergillus.</title>
        <authorList>
            <person name="de Vries R.P."/>
            <person name="Riley R."/>
            <person name="Wiebenga A."/>
            <person name="Aguilar-Osorio G."/>
            <person name="Amillis S."/>
            <person name="Uchima C.A."/>
            <person name="Anderluh G."/>
            <person name="Asadollahi M."/>
            <person name="Askin M."/>
            <person name="Barry K."/>
            <person name="Battaglia E."/>
            <person name="Bayram O."/>
            <person name="Benocci T."/>
            <person name="Braus-Stromeyer S.A."/>
            <person name="Caldana C."/>
            <person name="Canovas D."/>
            <person name="Cerqueira G.C."/>
            <person name="Chen F."/>
            <person name="Chen W."/>
            <person name="Choi C."/>
            <person name="Clum A."/>
            <person name="Dos Santos R.A."/>
            <person name="Damasio A.R."/>
            <person name="Diallinas G."/>
            <person name="Emri T."/>
            <person name="Fekete E."/>
            <person name="Flipphi M."/>
            <person name="Freyberg S."/>
            <person name="Gallo A."/>
            <person name="Gournas C."/>
            <person name="Habgood R."/>
            <person name="Hainaut M."/>
            <person name="Harispe M.L."/>
            <person name="Henrissat B."/>
            <person name="Hilden K.S."/>
            <person name="Hope R."/>
            <person name="Hossain A."/>
            <person name="Karabika E."/>
            <person name="Karaffa L."/>
            <person name="Karanyi Z."/>
            <person name="Krasevec N."/>
            <person name="Kuo A."/>
            <person name="Kusch H."/>
            <person name="LaButti K."/>
            <person name="Lagendijk E.L."/>
            <person name="Lapidus A."/>
            <person name="Levasseur A."/>
            <person name="Lindquist E."/>
            <person name="Lipzen A."/>
            <person name="Logrieco A.F."/>
            <person name="MacCabe A."/>
            <person name="Maekelae M.R."/>
            <person name="Malavazi I."/>
            <person name="Melin P."/>
            <person name="Meyer V."/>
            <person name="Mielnichuk N."/>
            <person name="Miskei M."/>
            <person name="Molnar A.P."/>
            <person name="Mule G."/>
            <person name="Ngan C.Y."/>
            <person name="Orejas M."/>
            <person name="Orosz E."/>
            <person name="Ouedraogo J.P."/>
            <person name="Overkamp K.M."/>
            <person name="Park H.-S."/>
            <person name="Perrone G."/>
            <person name="Piumi F."/>
            <person name="Punt P.J."/>
            <person name="Ram A.F."/>
            <person name="Ramon A."/>
            <person name="Rauscher S."/>
            <person name="Record E."/>
            <person name="Riano-Pachon D.M."/>
            <person name="Robert V."/>
            <person name="Roehrig J."/>
            <person name="Ruller R."/>
            <person name="Salamov A."/>
            <person name="Salih N.S."/>
            <person name="Samson R.A."/>
            <person name="Sandor E."/>
            <person name="Sanguinetti M."/>
            <person name="Schuetze T."/>
            <person name="Sepcic K."/>
            <person name="Shelest E."/>
            <person name="Sherlock G."/>
            <person name="Sophianopoulou V."/>
            <person name="Squina F.M."/>
            <person name="Sun H."/>
            <person name="Susca A."/>
            <person name="Todd R.B."/>
            <person name="Tsang A."/>
            <person name="Unkles S.E."/>
            <person name="van de Wiele N."/>
            <person name="van Rossen-Uffink D."/>
            <person name="Oliveira J.V."/>
            <person name="Vesth T.C."/>
            <person name="Visser J."/>
            <person name="Yu J.-H."/>
            <person name="Zhou M."/>
            <person name="Andersen M.R."/>
            <person name="Archer D.B."/>
            <person name="Baker S.E."/>
            <person name="Benoit I."/>
            <person name="Brakhage A.A."/>
            <person name="Braus G.H."/>
            <person name="Fischer R."/>
            <person name="Frisvad J.C."/>
            <person name="Goldman G.H."/>
            <person name="Houbraken J."/>
            <person name="Oakley B."/>
            <person name="Pocsi I."/>
            <person name="Scazzocchio C."/>
            <person name="Seiboth B."/>
            <person name="vanKuyk P.A."/>
            <person name="Wortman J."/>
            <person name="Dyer P.S."/>
            <person name="Grigoriev I.V."/>
        </authorList>
    </citation>
    <scope>NUCLEOTIDE SEQUENCE [LARGE SCALE GENOMIC DNA]</scope>
    <source>
        <strain evidence="5">DTO 134E9</strain>
    </source>
</reference>
<dbReference type="PANTHER" id="PTHR31962">
    <property type="entry name" value="SPHINGOLIPID LONG CHAIN BASE-RESPONSIVE PROTEIN PIL1"/>
    <property type="match status" value="1"/>
</dbReference>